<organism evidence="1 2">
    <name type="scientific">Dictyostelium firmibasis</name>
    <dbReference type="NCBI Taxonomy" id="79012"/>
    <lineage>
        <taxon>Eukaryota</taxon>
        <taxon>Amoebozoa</taxon>
        <taxon>Evosea</taxon>
        <taxon>Eumycetozoa</taxon>
        <taxon>Dictyostelia</taxon>
        <taxon>Dictyosteliales</taxon>
        <taxon>Dictyosteliaceae</taxon>
        <taxon>Dictyostelium</taxon>
    </lineage>
</organism>
<comment type="caution">
    <text evidence="1">The sequence shown here is derived from an EMBL/GenBank/DDBJ whole genome shotgun (WGS) entry which is preliminary data.</text>
</comment>
<evidence type="ECO:0000313" key="2">
    <source>
        <dbReference type="Proteomes" id="UP001344447"/>
    </source>
</evidence>
<dbReference type="AlphaFoldDB" id="A0AAN7TNB0"/>
<dbReference type="Proteomes" id="UP001344447">
    <property type="component" value="Unassembled WGS sequence"/>
</dbReference>
<dbReference type="EMBL" id="JAVFKY010000005">
    <property type="protein sequence ID" value="KAK5576099.1"/>
    <property type="molecule type" value="Genomic_DNA"/>
</dbReference>
<sequence length="57" mass="6458">MLFKSISSLGNVKSNQNKNFKSVSQVSNQTQQSMNNSQYWLVNLSVNLLGLNIELRI</sequence>
<name>A0AAN7TNB0_9MYCE</name>
<protein>
    <submittedName>
        <fullName evidence="1">Uncharacterized protein</fullName>
    </submittedName>
</protein>
<gene>
    <name evidence="1" type="ORF">RB653_007237</name>
</gene>
<keyword evidence="2" id="KW-1185">Reference proteome</keyword>
<accession>A0AAN7TNB0</accession>
<reference evidence="1 2" key="1">
    <citation type="submission" date="2023-11" db="EMBL/GenBank/DDBJ databases">
        <title>Dfirmibasis_genome.</title>
        <authorList>
            <person name="Edelbroek B."/>
            <person name="Kjellin J."/>
            <person name="Jerlstrom-Hultqvist J."/>
            <person name="Soderbom F."/>
        </authorList>
    </citation>
    <scope>NUCLEOTIDE SEQUENCE [LARGE SCALE GENOMIC DNA]</scope>
    <source>
        <strain evidence="1 2">TNS-C-14</strain>
    </source>
</reference>
<proteinExistence type="predicted"/>
<evidence type="ECO:0000313" key="1">
    <source>
        <dbReference type="EMBL" id="KAK5576099.1"/>
    </source>
</evidence>